<feature type="non-terminal residue" evidence="3">
    <location>
        <position position="1"/>
    </location>
</feature>
<reference evidence="3 4" key="1">
    <citation type="submission" date="2015-11" db="EMBL/GenBank/DDBJ databases">
        <authorList>
            <person name="Varghese N."/>
        </authorList>
    </citation>
    <scope>NUCLEOTIDE SEQUENCE [LARGE SCALE GENOMIC DNA]</scope>
    <source>
        <strain evidence="3 4">JGI-25</strain>
    </source>
</reference>
<evidence type="ECO:0000313" key="4">
    <source>
        <dbReference type="Proteomes" id="UP000243105"/>
    </source>
</evidence>
<dbReference type="EMBL" id="CZVV01000150">
    <property type="protein sequence ID" value="CUT05155.1"/>
    <property type="molecule type" value="Genomic_DNA"/>
</dbReference>
<keyword evidence="1" id="KW-0472">Membrane</keyword>
<protein>
    <submittedName>
        <fullName evidence="3">Uncharacterized protein</fullName>
    </submittedName>
</protein>
<evidence type="ECO:0000256" key="1">
    <source>
        <dbReference type="SAM" id="Phobius"/>
    </source>
</evidence>
<feature type="signal peptide" evidence="2">
    <location>
        <begin position="1"/>
        <end position="24"/>
    </location>
</feature>
<gene>
    <name evidence="3" type="ORF">JGI25_01539</name>
</gene>
<sequence>STIRIRFFSSAIFTSSMASSSFSASGFSTKTSLPDKRKILASSKCVSDGVAIATAFISGSFITSSIEFVYFAGNLFF</sequence>
<evidence type="ECO:0000256" key="2">
    <source>
        <dbReference type="SAM" id="SignalP"/>
    </source>
</evidence>
<feature type="chain" id="PRO_5037571844" evidence="2">
    <location>
        <begin position="25"/>
        <end position="77"/>
    </location>
</feature>
<keyword evidence="2" id="KW-0732">Signal</keyword>
<organism evidence="3 4">
    <name type="scientific">Kryptobacter tengchongensis</name>
    <dbReference type="NCBI Taxonomy" id="1643429"/>
    <lineage>
        <taxon>Bacteria</taxon>
        <taxon>Pseudomonadati</taxon>
        <taxon>Candidatus Kryptoniota</taxon>
        <taxon>Candidatus Kryptobacter</taxon>
    </lineage>
</organism>
<keyword evidence="1" id="KW-0812">Transmembrane</keyword>
<dbReference type="Proteomes" id="UP000243105">
    <property type="component" value="Unassembled WGS sequence"/>
</dbReference>
<feature type="transmembrane region" description="Helical" evidence="1">
    <location>
        <begin position="50"/>
        <end position="72"/>
    </location>
</feature>
<dbReference type="AlphaFoldDB" id="A0A916PF43"/>
<keyword evidence="1" id="KW-1133">Transmembrane helix</keyword>
<accession>A0A916PF43</accession>
<evidence type="ECO:0000313" key="3">
    <source>
        <dbReference type="EMBL" id="CUT05155.1"/>
    </source>
</evidence>
<proteinExistence type="predicted"/>
<name>A0A916PF43_KRYT1</name>
<comment type="caution">
    <text evidence="3">The sequence shown here is derived from an EMBL/GenBank/DDBJ whole genome shotgun (WGS) entry which is preliminary data.</text>
</comment>